<dbReference type="EMBL" id="MU005614">
    <property type="protein sequence ID" value="KAF2678187.1"/>
    <property type="molecule type" value="Genomic_DNA"/>
</dbReference>
<reference evidence="2" key="1">
    <citation type="journal article" date="2020" name="Stud. Mycol.">
        <title>101 Dothideomycetes genomes: a test case for predicting lifestyles and emergence of pathogens.</title>
        <authorList>
            <person name="Haridas S."/>
            <person name="Albert R."/>
            <person name="Binder M."/>
            <person name="Bloem J."/>
            <person name="Labutti K."/>
            <person name="Salamov A."/>
            <person name="Andreopoulos B."/>
            <person name="Baker S."/>
            <person name="Barry K."/>
            <person name="Bills G."/>
            <person name="Bluhm B."/>
            <person name="Cannon C."/>
            <person name="Castanera R."/>
            <person name="Culley D."/>
            <person name="Daum C."/>
            <person name="Ezra D."/>
            <person name="Gonzalez J."/>
            <person name="Henrissat B."/>
            <person name="Kuo A."/>
            <person name="Liang C."/>
            <person name="Lipzen A."/>
            <person name="Lutzoni F."/>
            <person name="Magnuson J."/>
            <person name="Mondo S."/>
            <person name="Nolan M."/>
            <person name="Ohm R."/>
            <person name="Pangilinan J."/>
            <person name="Park H.-J."/>
            <person name="Ramirez L."/>
            <person name="Alfaro M."/>
            <person name="Sun H."/>
            <person name="Tritt A."/>
            <person name="Yoshinaga Y."/>
            <person name="Zwiers L.-H."/>
            <person name="Turgeon B."/>
            <person name="Goodwin S."/>
            <person name="Spatafora J."/>
            <person name="Crous P."/>
            <person name="Grigoriev I."/>
        </authorList>
    </citation>
    <scope>NUCLEOTIDE SEQUENCE</scope>
    <source>
        <strain evidence="2">CBS 122367</strain>
    </source>
</reference>
<dbReference type="AlphaFoldDB" id="A0A6G1IIW7"/>
<protein>
    <submittedName>
        <fullName evidence="2">Uncharacterized protein</fullName>
    </submittedName>
</protein>
<accession>A0A6G1IIW7</accession>
<organism evidence="2 3">
    <name type="scientific">Lentithecium fluviatile CBS 122367</name>
    <dbReference type="NCBI Taxonomy" id="1168545"/>
    <lineage>
        <taxon>Eukaryota</taxon>
        <taxon>Fungi</taxon>
        <taxon>Dikarya</taxon>
        <taxon>Ascomycota</taxon>
        <taxon>Pezizomycotina</taxon>
        <taxon>Dothideomycetes</taxon>
        <taxon>Pleosporomycetidae</taxon>
        <taxon>Pleosporales</taxon>
        <taxon>Massarineae</taxon>
        <taxon>Lentitheciaceae</taxon>
        <taxon>Lentithecium</taxon>
    </lineage>
</organism>
<feature type="compositionally biased region" description="Basic and acidic residues" evidence="1">
    <location>
        <begin position="28"/>
        <end position="37"/>
    </location>
</feature>
<sequence>MPLQLDSSAAQLLPDIGRGRPQITPSRSDIDGKDHRYPRIRPFGTGRPWTMQKWRHLHRYSYRSFLPTSSPPAGVASNTSLPSLPSQATIEYAILHWELFSPMGRSAPHPPTTPALTAVRATCQIHSSTFTMYTPDRSLRPCIVGAYADGGLAYPVW</sequence>
<gene>
    <name evidence="2" type="ORF">K458DRAFT_142351</name>
</gene>
<evidence type="ECO:0000313" key="2">
    <source>
        <dbReference type="EMBL" id="KAF2678187.1"/>
    </source>
</evidence>
<name>A0A6G1IIW7_9PLEO</name>
<feature type="region of interest" description="Disordered" evidence="1">
    <location>
        <begin position="13"/>
        <end position="41"/>
    </location>
</feature>
<dbReference type="Proteomes" id="UP000799291">
    <property type="component" value="Unassembled WGS sequence"/>
</dbReference>
<keyword evidence="3" id="KW-1185">Reference proteome</keyword>
<evidence type="ECO:0000256" key="1">
    <source>
        <dbReference type="SAM" id="MobiDB-lite"/>
    </source>
</evidence>
<evidence type="ECO:0000313" key="3">
    <source>
        <dbReference type="Proteomes" id="UP000799291"/>
    </source>
</evidence>
<proteinExistence type="predicted"/>